<accession>U2ZHM3</accession>
<evidence type="ECO:0000256" key="3">
    <source>
        <dbReference type="ARBA" id="ARBA00022692"/>
    </source>
</evidence>
<feature type="transmembrane region" description="Helical" evidence="7">
    <location>
        <begin position="7"/>
        <end position="28"/>
    </location>
</feature>
<protein>
    <submittedName>
        <fullName evidence="9">Inorganic ion transport/metabolism</fullName>
    </submittedName>
</protein>
<keyword evidence="4" id="KW-0862">Zinc</keyword>
<dbReference type="Proteomes" id="UP000016985">
    <property type="component" value="Unassembled WGS sequence"/>
</dbReference>
<feature type="transmembrane region" description="Helical" evidence="7">
    <location>
        <begin position="74"/>
        <end position="93"/>
    </location>
</feature>
<dbReference type="GO" id="GO:0016020">
    <property type="term" value="C:membrane"/>
    <property type="evidence" value="ECO:0007669"/>
    <property type="project" value="UniProtKB-SubCell"/>
</dbReference>
<proteinExistence type="inferred from homology"/>
<dbReference type="AlphaFoldDB" id="U2ZHM3"/>
<gene>
    <name evidence="9" type="ORF">ANG5_1332</name>
</gene>
<organism evidence="9 10">
    <name type="scientific">Streptococcus constellatus subsp. pharyngis SK1060 = CCUG 46377</name>
    <dbReference type="NCBI Taxonomy" id="1035184"/>
    <lineage>
        <taxon>Bacteria</taxon>
        <taxon>Bacillati</taxon>
        <taxon>Bacillota</taxon>
        <taxon>Bacilli</taxon>
        <taxon>Lactobacillales</taxon>
        <taxon>Streptococcaceae</taxon>
        <taxon>Streptococcus</taxon>
        <taxon>Streptococcus anginosus group</taxon>
    </lineage>
</organism>
<name>U2ZHM3_STRCV</name>
<keyword evidence="3 7" id="KW-0812">Transmembrane</keyword>
<comment type="subcellular location">
    <subcellularLocation>
        <location evidence="1">Membrane</location>
        <topology evidence="1">Multi-pass membrane protein</topology>
    </subcellularLocation>
</comment>
<evidence type="ECO:0000256" key="7">
    <source>
        <dbReference type="SAM" id="Phobius"/>
    </source>
</evidence>
<dbReference type="GO" id="GO:0005385">
    <property type="term" value="F:zinc ion transmembrane transporter activity"/>
    <property type="evidence" value="ECO:0007669"/>
    <property type="project" value="TreeGrafter"/>
</dbReference>
<dbReference type="NCBIfam" id="TIGR01297">
    <property type="entry name" value="CDF"/>
    <property type="match status" value="1"/>
</dbReference>
<feature type="transmembrane region" description="Helical" evidence="7">
    <location>
        <begin position="105"/>
        <end position="125"/>
    </location>
</feature>
<dbReference type="PANTHER" id="PTHR45820">
    <property type="entry name" value="FI23527P1"/>
    <property type="match status" value="1"/>
</dbReference>
<evidence type="ECO:0000256" key="1">
    <source>
        <dbReference type="ARBA" id="ARBA00004141"/>
    </source>
</evidence>
<keyword evidence="6 7" id="KW-0472">Membrane</keyword>
<reference evidence="9 10" key="1">
    <citation type="submission" date="2013-09" db="EMBL/GenBank/DDBJ databases">
        <title>Genome Sequences of seven clinical isolates and type strains of anginosus group streptococci.</title>
        <authorList>
            <person name="Maruyama F."/>
            <person name="Sakurai A."/>
            <person name="Ogura Y."/>
            <person name="Homma H."/>
            <person name="Takahashi N."/>
            <person name="Ohtsubo Y."/>
            <person name="Hoshino T."/>
            <person name="Okahashi N."/>
            <person name="Nakagawa I."/>
            <person name="Kimura S."/>
            <person name="Fujiwara T."/>
            <person name="Hayashi T."/>
            <person name="Shintani S."/>
        </authorList>
    </citation>
    <scope>NUCLEOTIDE SEQUENCE [LARGE SCALE GENOMIC DNA]</scope>
    <source>
        <strain evidence="10">CCUG46377</strain>
    </source>
</reference>
<dbReference type="Gene3D" id="1.20.1510.10">
    <property type="entry name" value="Cation efflux protein transmembrane domain"/>
    <property type="match status" value="1"/>
</dbReference>
<comment type="similarity">
    <text evidence="2">Belongs to the cation diffusion facilitator (CDF) transporter (TC 2.A.4) family. SLC30A subfamily.</text>
</comment>
<keyword evidence="10" id="KW-1185">Reference proteome</keyword>
<evidence type="ECO:0000259" key="8">
    <source>
        <dbReference type="Pfam" id="PF01545"/>
    </source>
</evidence>
<dbReference type="PANTHER" id="PTHR45820:SF4">
    <property type="entry name" value="ZINC TRANSPORTER 63C, ISOFORM F"/>
    <property type="match status" value="1"/>
</dbReference>
<evidence type="ECO:0000256" key="4">
    <source>
        <dbReference type="ARBA" id="ARBA00022833"/>
    </source>
</evidence>
<feature type="transmembrane region" description="Helical" evidence="7">
    <location>
        <begin position="137"/>
        <end position="159"/>
    </location>
</feature>
<dbReference type="SUPFAM" id="SSF161111">
    <property type="entry name" value="Cation efflux protein transmembrane domain-like"/>
    <property type="match status" value="1"/>
</dbReference>
<keyword evidence="5 7" id="KW-1133">Transmembrane helix</keyword>
<comment type="caution">
    <text evidence="9">The sequence shown here is derived from an EMBL/GenBank/DDBJ whole genome shotgun (WGS) entry which is preliminary data.</text>
</comment>
<dbReference type="EMBL" id="BASX01000009">
    <property type="protein sequence ID" value="GAD44804.1"/>
    <property type="molecule type" value="Genomic_DNA"/>
</dbReference>
<dbReference type="Pfam" id="PF01545">
    <property type="entry name" value="Cation_efflux"/>
    <property type="match status" value="1"/>
</dbReference>
<sequence>MKSSKNVWIAFLLNFSFAIIEFTFGVLFNSSAVLADAVHDTGDALAIGLSAFFERISNRRGDRNYTLGYKRYSLLGAMLTSTILIVGSILILVENVPKLFAPERVNYDGMLVLGIFAIVINFAASRVVSHGRTHNESILSLHFLEDILGWLAVIFVSFILRFTNWYFLDPLLSLIISTFILSKALPKFWENVQIFLDHVPSDVNLNDLYAEIQTIENMQAITQLNVWTTDGLEKFAMIHICMKHPEQQAETQQFIRQHLKIYGIKKVTIQADESLDEHEECCIGGENEEKKMEHSAVKELLKSVKSVINKFSKEDSWGICFLDVAKVAQLVIEIGNC</sequence>
<evidence type="ECO:0000256" key="6">
    <source>
        <dbReference type="ARBA" id="ARBA00023136"/>
    </source>
</evidence>
<feature type="transmembrane region" description="Helical" evidence="7">
    <location>
        <begin position="165"/>
        <end position="185"/>
    </location>
</feature>
<evidence type="ECO:0000313" key="9">
    <source>
        <dbReference type="EMBL" id="GAD44804.1"/>
    </source>
</evidence>
<evidence type="ECO:0000256" key="5">
    <source>
        <dbReference type="ARBA" id="ARBA00022989"/>
    </source>
</evidence>
<dbReference type="InterPro" id="IPR002524">
    <property type="entry name" value="Cation_efflux"/>
</dbReference>
<feature type="domain" description="Cation efflux protein transmembrane" evidence="8">
    <location>
        <begin position="7"/>
        <end position="196"/>
    </location>
</feature>
<dbReference type="InterPro" id="IPR027469">
    <property type="entry name" value="Cation_efflux_TMD_sf"/>
</dbReference>
<evidence type="ECO:0000313" key="10">
    <source>
        <dbReference type="Proteomes" id="UP000016985"/>
    </source>
</evidence>
<dbReference type="InterPro" id="IPR058533">
    <property type="entry name" value="Cation_efflux_TM"/>
</dbReference>
<evidence type="ECO:0000256" key="2">
    <source>
        <dbReference type="ARBA" id="ARBA00008873"/>
    </source>
</evidence>
<dbReference type="GO" id="GO:0006882">
    <property type="term" value="P:intracellular zinc ion homeostasis"/>
    <property type="evidence" value="ECO:0007669"/>
    <property type="project" value="TreeGrafter"/>
</dbReference>